<keyword evidence="3" id="KW-1185">Reference proteome</keyword>
<evidence type="ECO:0000313" key="3">
    <source>
        <dbReference type="Proteomes" id="UP000789901"/>
    </source>
</evidence>
<dbReference type="PROSITE" id="PS50011">
    <property type="entry name" value="PROTEIN_KINASE_DOM"/>
    <property type="match status" value="1"/>
</dbReference>
<dbReference type="Proteomes" id="UP000789901">
    <property type="component" value="Unassembled WGS sequence"/>
</dbReference>
<evidence type="ECO:0000259" key="1">
    <source>
        <dbReference type="PROSITE" id="PS50011"/>
    </source>
</evidence>
<organism evidence="2 3">
    <name type="scientific">Gigaspora margarita</name>
    <dbReference type="NCBI Taxonomy" id="4874"/>
    <lineage>
        <taxon>Eukaryota</taxon>
        <taxon>Fungi</taxon>
        <taxon>Fungi incertae sedis</taxon>
        <taxon>Mucoromycota</taxon>
        <taxon>Glomeromycotina</taxon>
        <taxon>Glomeromycetes</taxon>
        <taxon>Diversisporales</taxon>
        <taxon>Gigasporaceae</taxon>
        <taxon>Gigaspora</taxon>
    </lineage>
</organism>
<feature type="domain" description="Protein kinase" evidence="1">
    <location>
        <begin position="14"/>
        <end position="61"/>
    </location>
</feature>
<accession>A0ABN7WUL9</accession>
<sequence>GKQKHFHWILFENFENSEDIDKGGFSTVFKAKYLNGYGLYEEVAVKFVKDSNKNREPFIKE</sequence>
<dbReference type="InterPro" id="IPR011009">
    <property type="entry name" value="Kinase-like_dom_sf"/>
</dbReference>
<dbReference type="InterPro" id="IPR000719">
    <property type="entry name" value="Prot_kinase_dom"/>
</dbReference>
<reference evidence="2 3" key="1">
    <citation type="submission" date="2021-06" db="EMBL/GenBank/DDBJ databases">
        <authorList>
            <person name="Kallberg Y."/>
            <person name="Tangrot J."/>
            <person name="Rosling A."/>
        </authorList>
    </citation>
    <scope>NUCLEOTIDE SEQUENCE [LARGE SCALE GENOMIC DNA]</scope>
    <source>
        <strain evidence="2 3">120-4 pot B 10/14</strain>
    </source>
</reference>
<comment type="caution">
    <text evidence="2">The sequence shown here is derived from an EMBL/GenBank/DDBJ whole genome shotgun (WGS) entry which is preliminary data.</text>
</comment>
<gene>
    <name evidence="2" type="ORF">GMARGA_LOCUS35238</name>
</gene>
<proteinExistence type="predicted"/>
<feature type="non-terminal residue" evidence="2">
    <location>
        <position position="1"/>
    </location>
</feature>
<dbReference type="EMBL" id="CAJVQB010064679">
    <property type="protein sequence ID" value="CAG8841088.1"/>
    <property type="molecule type" value="Genomic_DNA"/>
</dbReference>
<evidence type="ECO:0000313" key="2">
    <source>
        <dbReference type="EMBL" id="CAG8841088.1"/>
    </source>
</evidence>
<feature type="non-terminal residue" evidence="2">
    <location>
        <position position="61"/>
    </location>
</feature>
<name>A0ABN7WUL9_GIGMA</name>
<dbReference type="Gene3D" id="3.30.200.20">
    <property type="entry name" value="Phosphorylase Kinase, domain 1"/>
    <property type="match status" value="1"/>
</dbReference>
<protein>
    <submittedName>
        <fullName evidence="2">32982_t:CDS:1</fullName>
    </submittedName>
</protein>
<dbReference type="SUPFAM" id="SSF56112">
    <property type="entry name" value="Protein kinase-like (PK-like)"/>
    <property type="match status" value="1"/>
</dbReference>